<keyword evidence="1" id="KW-0238">DNA-binding</keyword>
<dbReference type="CDD" id="cd00093">
    <property type="entry name" value="HTH_XRE"/>
    <property type="match status" value="1"/>
</dbReference>
<dbReference type="InterPro" id="IPR010982">
    <property type="entry name" value="Lambda_DNA-bd_dom_sf"/>
</dbReference>
<dbReference type="SUPFAM" id="SSF51182">
    <property type="entry name" value="RmlC-like cupins"/>
    <property type="match status" value="1"/>
</dbReference>
<dbReference type="Pfam" id="PF07883">
    <property type="entry name" value="Cupin_2"/>
    <property type="match status" value="1"/>
</dbReference>
<dbReference type="InterPro" id="IPR014710">
    <property type="entry name" value="RmlC-like_jellyroll"/>
</dbReference>
<dbReference type="RefSeq" id="WP_234868240.1">
    <property type="nucleotide sequence ID" value="NZ_JAKEVY010000006.1"/>
</dbReference>
<dbReference type="Pfam" id="PF01381">
    <property type="entry name" value="HTH_3"/>
    <property type="match status" value="1"/>
</dbReference>
<protein>
    <submittedName>
        <fullName evidence="3">Cupin domain-containing protein</fullName>
    </submittedName>
</protein>
<dbReference type="PANTHER" id="PTHR46797">
    <property type="entry name" value="HTH-TYPE TRANSCRIPTIONAL REGULATOR"/>
    <property type="match status" value="1"/>
</dbReference>
<dbReference type="SUPFAM" id="SSF47413">
    <property type="entry name" value="lambda repressor-like DNA-binding domains"/>
    <property type="match status" value="1"/>
</dbReference>
<evidence type="ECO:0000256" key="1">
    <source>
        <dbReference type="ARBA" id="ARBA00023125"/>
    </source>
</evidence>
<dbReference type="PROSITE" id="PS50943">
    <property type="entry name" value="HTH_CROC1"/>
    <property type="match status" value="1"/>
</dbReference>
<dbReference type="EMBL" id="JAKEVY010000006">
    <property type="protein sequence ID" value="MCF1716779.1"/>
    <property type="molecule type" value="Genomic_DNA"/>
</dbReference>
<evidence type="ECO:0000259" key="2">
    <source>
        <dbReference type="PROSITE" id="PS50943"/>
    </source>
</evidence>
<dbReference type="InterPro" id="IPR013096">
    <property type="entry name" value="Cupin_2"/>
</dbReference>
<dbReference type="CDD" id="cd02209">
    <property type="entry name" value="cupin_XRE_C"/>
    <property type="match status" value="1"/>
</dbReference>
<feature type="domain" description="HTH cro/C1-type" evidence="2">
    <location>
        <begin position="13"/>
        <end position="67"/>
    </location>
</feature>
<name>A0ABS9BNH7_9BACT</name>
<dbReference type="PANTHER" id="PTHR46797:SF1">
    <property type="entry name" value="METHYLPHOSPHONATE SYNTHASE"/>
    <property type="match status" value="1"/>
</dbReference>
<sequence>MTEEILLLIGERIRARRQEKNITLEQLANKAGVTKGLISQIENNRTVPSLPVLLSIVHSLDEDMRGFFEGLQAKMTDLKYYVIRKDELKEVNREPVKGFSYKRIFSRAVNSSAFDMELLEIKPGAARRQMVTTEAYELKYLVQGEIEYQVDKEKFTMKAGDSLAFDGRHPHRIKNVGKVTALLLVIYLF</sequence>
<proteinExistence type="predicted"/>
<comment type="caution">
    <text evidence="3">The sequence shown here is derived from an EMBL/GenBank/DDBJ whole genome shotgun (WGS) entry which is preliminary data.</text>
</comment>
<dbReference type="Gene3D" id="1.10.260.40">
    <property type="entry name" value="lambda repressor-like DNA-binding domains"/>
    <property type="match status" value="1"/>
</dbReference>
<dbReference type="InterPro" id="IPR011051">
    <property type="entry name" value="RmlC_Cupin_sf"/>
</dbReference>
<evidence type="ECO:0000313" key="4">
    <source>
        <dbReference type="Proteomes" id="UP001200145"/>
    </source>
</evidence>
<keyword evidence="4" id="KW-1185">Reference proteome</keyword>
<accession>A0ABS9BNH7</accession>
<dbReference type="Proteomes" id="UP001200145">
    <property type="component" value="Unassembled WGS sequence"/>
</dbReference>
<dbReference type="SMART" id="SM00530">
    <property type="entry name" value="HTH_XRE"/>
    <property type="match status" value="1"/>
</dbReference>
<dbReference type="InterPro" id="IPR001387">
    <property type="entry name" value="Cro/C1-type_HTH"/>
</dbReference>
<gene>
    <name evidence="3" type="ORF">L0U88_19210</name>
</gene>
<dbReference type="Gene3D" id="2.60.120.10">
    <property type="entry name" value="Jelly Rolls"/>
    <property type="match status" value="1"/>
</dbReference>
<dbReference type="InterPro" id="IPR050807">
    <property type="entry name" value="TransReg_Diox_bact_type"/>
</dbReference>
<organism evidence="3 4">
    <name type="scientific">Flavihumibacter fluminis</name>
    <dbReference type="NCBI Taxonomy" id="2909236"/>
    <lineage>
        <taxon>Bacteria</taxon>
        <taxon>Pseudomonadati</taxon>
        <taxon>Bacteroidota</taxon>
        <taxon>Chitinophagia</taxon>
        <taxon>Chitinophagales</taxon>
        <taxon>Chitinophagaceae</taxon>
        <taxon>Flavihumibacter</taxon>
    </lineage>
</organism>
<evidence type="ECO:0000313" key="3">
    <source>
        <dbReference type="EMBL" id="MCF1716779.1"/>
    </source>
</evidence>
<reference evidence="3 4" key="1">
    <citation type="submission" date="2022-01" db="EMBL/GenBank/DDBJ databases">
        <title>Flavihumibacter sp. nov., isolated from sediment of a river.</title>
        <authorList>
            <person name="Liu H."/>
        </authorList>
    </citation>
    <scope>NUCLEOTIDE SEQUENCE [LARGE SCALE GENOMIC DNA]</scope>
    <source>
        <strain evidence="3 4">RY-1</strain>
    </source>
</reference>